<feature type="signal peptide" evidence="1">
    <location>
        <begin position="1"/>
        <end position="18"/>
    </location>
</feature>
<proteinExistence type="predicted"/>
<accession>A0ABN3P9A4</accession>
<keyword evidence="3" id="KW-1185">Reference proteome</keyword>
<feature type="chain" id="PRO_5047434202" evidence="1">
    <location>
        <begin position="19"/>
        <end position="154"/>
    </location>
</feature>
<keyword evidence="1" id="KW-0732">Signal</keyword>
<comment type="caution">
    <text evidence="2">The sequence shown here is derived from an EMBL/GenBank/DDBJ whole genome shotgun (WGS) entry which is preliminary data.</text>
</comment>
<evidence type="ECO:0000256" key="1">
    <source>
        <dbReference type="SAM" id="SignalP"/>
    </source>
</evidence>
<dbReference type="EMBL" id="BAAARI010000005">
    <property type="protein sequence ID" value="GAA2572639.1"/>
    <property type="molecule type" value="Genomic_DNA"/>
</dbReference>
<evidence type="ECO:0000313" key="2">
    <source>
        <dbReference type="EMBL" id="GAA2572639.1"/>
    </source>
</evidence>
<dbReference type="PROSITE" id="PS51257">
    <property type="entry name" value="PROKAR_LIPOPROTEIN"/>
    <property type="match status" value="1"/>
</dbReference>
<dbReference type="RefSeq" id="WP_344227378.1">
    <property type="nucleotide sequence ID" value="NZ_BAAARI010000005.1"/>
</dbReference>
<gene>
    <name evidence="2" type="ORF">GCM10009862_09450</name>
</gene>
<reference evidence="2 3" key="1">
    <citation type="journal article" date="2019" name="Int. J. Syst. Evol. Microbiol.">
        <title>The Global Catalogue of Microorganisms (GCM) 10K type strain sequencing project: providing services to taxonomists for standard genome sequencing and annotation.</title>
        <authorList>
            <consortium name="The Broad Institute Genomics Platform"/>
            <consortium name="The Broad Institute Genome Sequencing Center for Infectious Disease"/>
            <person name="Wu L."/>
            <person name="Ma J."/>
        </authorList>
    </citation>
    <scope>NUCLEOTIDE SEQUENCE [LARGE SCALE GENOMIC DNA]</scope>
    <source>
        <strain evidence="2 3">JCM 16365</strain>
    </source>
</reference>
<evidence type="ECO:0000313" key="3">
    <source>
        <dbReference type="Proteomes" id="UP001500274"/>
    </source>
</evidence>
<dbReference type="SUPFAM" id="SSF53850">
    <property type="entry name" value="Periplasmic binding protein-like II"/>
    <property type="match status" value="1"/>
</dbReference>
<dbReference type="Gene3D" id="3.40.190.10">
    <property type="entry name" value="Periplasmic binding protein-like II"/>
    <property type="match status" value="1"/>
</dbReference>
<name>A0ABN3P9A4_9MICO</name>
<dbReference type="Proteomes" id="UP001500274">
    <property type="component" value="Unassembled WGS sequence"/>
</dbReference>
<protein>
    <submittedName>
        <fullName evidence="2">Uncharacterized protein</fullName>
    </submittedName>
</protein>
<sequence length="154" mass="15920">MRPRIASALAVAATLALALTGCGIPADPDGSLDRITGGVLRAGASPSGNLVIVDGDEVSGVLPEVIEDFAATRDARVEWTVDSEEDLVDDLASGLLDVAVGGMTAQTPWAERVSVTRAYPELPGSNGADVVILLPMGENGLQAAIERFLDEEVH</sequence>
<organism evidence="2 3">
    <name type="scientific">Microbacterium binotii</name>
    <dbReference type="NCBI Taxonomy" id="462710"/>
    <lineage>
        <taxon>Bacteria</taxon>
        <taxon>Bacillati</taxon>
        <taxon>Actinomycetota</taxon>
        <taxon>Actinomycetes</taxon>
        <taxon>Micrococcales</taxon>
        <taxon>Microbacteriaceae</taxon>
        <taxon>Microbacterium</taxon>
    </lineage>
</organism>